<evidence type="ECO:0000259" key="5">
    <source>
        <dbReference type="PROSITE" id="PS51898"/>
    </source>
</evidence>
<dbReference type="Pfam" id="PF00589">
    <property type="entry name" value="Phage_integrase"/>
    <property type="match status" value="1"/>
</dbReference>
<name>A0A1H3YUU7_9FIRM</name>
<dbReference type="PROSITE" id="PS51898">
    <property type="entry name" value="TYR_RECOMBINASE"/>
    <property type="match status" value="1"/>
</dbReference>
<dbReference type="Proteomes" id="UP000199394">
    <property type="component" value="Unassembled WGS sequence"/>
</dbReference>
<dbReference type="InterPro" id="IPR050808">
    <property type="entry name" value="Phage_Integrase"/>
</dbReference>
<dbReference type="PANTHER" id="PTHR30629:SF2">
    <property type="entry name" value="PROPHAGE INTEGRASE INTS-RELATED"/>
    <property type="match status" value="1"/>
</dbReference>
<evidence type="ECO:0000256" key="1">
    <source>
        <dbReference type="ARBA" id="ARBA00008857"/>
    </source>
</evidence>
<evidence type="ECO:0000313" key="6">
    <source>
        <dbReference type="EMBL" id="SEA14804.1"/>
    </source>
</evidence>
<comment type="similarity">
    <text evidence="1">Belongs to the 'phage' integrase family.</text>
</comment>
<dbReference type="EMBL" id="FNRK01000004">
    <property type="protein sequence ID" value="SEA14804.1"/>
    <property type="molecule type" value="Genomic_DNA"/>
</dbReference>
<dbReference type="InterPro" id="IPR013762">
    <property type="entry name" value="Integrase-like_cat_sf"/>
</dbReference>
<dbReference type="InterPro" id="IPR010998">
    <property type="entry name" value="Integrase_recombinase_N"/>
</dbReference>
<dbReference type="SUPFAM" id="SSF56349">
    <property type="entry name" value="DNA breaking-rejoining enzymes"/>
    <property type="match status" value="1"/>
</dbReference>
<proteinExistence type="inferred from homology"/>
<dbReference type="Gene3D" id="1.10.150.130">
    <property type="match status" value="1"/>
</dbReference>
<dbReference type="OrthoDB" id="9801717at2"/>
<gene>
    <name evidence="6" type="ORF">SAMN04515656_104105</name>
</gene>
<dbReference type="STRING" id="81409.SAMN04515656_104105"/>
<sequence>MRLPNGFGSVYRLSGKRHKPWAARVFIGREIKDKSVTRKYKYVGYYRTKKEAIEALALYNENPYETTAGALTFAQVFEKWKDNLLEKSSPNTLRSWDSAYYCCERLYNLPFASLKVDILEDVIKTAKNKKGEDASLHMKGRIKSLYNHLYRYALKHEIATKDYAALVDSVGKAEPKIIRIPFSESERAIVFDNLDFPYMNMIAVALYSGWRPGELAQLRTDKINLDAGTMQGGIKTASGINRIVPIHSKIIPIIQDIYDPEKEFLFYREDGAPMDYEAYRKRWNKIMKRFNMNHKPHDTRHTFITLAKECELNEYLLKRIVGHEVNDITEKVYTHRTIESLKAEIEKITI</sequence>
<dbReference type="GO" id="GO:0006310">
    <property type="term" value="P:DNA recombination"/>
    <property type="evidence" value="ECO:0007669"/>
    <property type="project" value="UniProtKB-KW"/>
</dbReference>
<dbReference type="AlphaFoldDB" id="A0A1H3YUU7"/>
<protein>
    <submittedName>
        <fullName evidence="6">Phage integrase family protein</fullName>
    </submittedName>
</protein>
<evidence type="ECO:0000256" key="2">
    <source>
        <dbReference type="ARBA" id="ARBA00022908"/>
    </source>
</evidence>
<reference evidence="6 7" key="1">
    <citation type="submission" date="2016-10" db="EMBL/GenBank/DDBJ databases">
        <authorList>
            <person name="de Groot N.N."/>
        </authorList>
    </citation>
    <scope>NUCLEOTIDE SEQUENCE [LARGE SCALE GENOMIC DNA]</scope>
    <source>
        <strain evidence="6 7">SR12</strain>
    </source>
</reference>
<evidence type="ECO:0000256" key="4">
    <source>
        <dbReference type="ARBA" id="ARBA00023172"/>
    </source>
</evidence>
<dbReference type="InterPro" id="IPR011010">
    <property type="entry name" value="DNA_brk_join_enz"/>
</dbReference>
<feature type="domain" description="Tyr recombinase" evidence="5">
    <location>
        <begin position="173"/>
        <end position="346"/>
    </location>
</feature>
<keyword evidence="4" id="KW-0233">DNA recombination</keyword>
<keyword evidence="2" id="KW-0229">DNA integration</keyword>
<dbReference type="PANTHER" id="PTHR30629">
    <property type="entry name" value="PROPHAGE INTEGRASE"/>
    <property type="match status" value="1"/>
</dbReference>
<dbReference type="GO" id="GO:0015074">
    <property type="term" value="P:DNA integration"/>
    <property type="evidence" value="ECO:0007669"/>
    <property type="project" value="UniProtKB-KW"/>
</dbReference>
<keyword evidence="3" id="KW-0238">DNA-binding</keyword>
<dbReference type="Gene3D" id="1.10.443.10">
    <property type="entry name" value="Intergrase catalytic core"/>
    <property type="match status" value="1"/>
</dbReference>
<dbReference type="InterPro" id="IPR002104">
    <property type="entry name" value="Integrase_catalytic"/>
</dbReference>
<accession>A0A1H3YUU7</accession>
<organism evidence="6 7">
    <name type="scientific">Eubacterium aggregans</name>
    <dbReference type="NCBI Taxonomy" id="81409"/>
    <lineage>
        <taxon>Bacteria</taxon>
        <taxon>Bacillati</taxon>
        <taxon>Bacillota</taxon>
        <taxon>Clostridia</taxon>
        <taxon>Eubacteriales</taxon>
        <taxon>Eubacteriaceae</taxon>
        <taxon>Eubacterium</taxon>
    </lineage>
</organism>
<dbReference type="RefSeq" id="WP_090305183.1">
    <property type="nucleotide sequence ID" value="NZ_FNRK01000004.1"/>
</dbReference>
<evidence type="ECO:0000313" key="7">
    <source>
        <dbReference type="Proteomes" id="UP000199394"/>
    </source>
</evidence>
<keyword evidence="7" id="KW-1185">Reference proteome</keyword>
<dbReference type="GO" id="GO:0003677">
    <property type="term" value="F:DNA binding"/>
    <property type="evidence" value="ECO:0007669"/>
    <property type="project" value="UniProtKB-KW"/>
</dbReference>
<evidence type="ECO:0000256" key="3">
    <source>
        <dbReference type="ARBA" id="ARBA00023125"/>
    </source>
</evidence>